<evidence type="ECO:0000313" key="3">
    <source>
        <dbReference type="Proteomes" id="UP000807716"/>
    </source>
</evidence>
<evidence type="ECO:0000313" key="2">
    <source>
        <dbReference type="EMBL" id="KAG0268174.1"/>
    </source>
</evidence>
<reference evidence="2" key="1">
    <citation type="journal article" date="2020" name="Fungal Divers.">
        <title>Resolving the Mortierellaceae phylogeny through synthesis of multi-gene phylogenetics and phylogenomics.</title>
        <authorList>
            <person name="Vandepol N."/>
            <person name="Liber J."/>
            <person name="Desiro A."/>
            <person name="Na H."/>
            <person name="Kennedy M."/>
            <person name="Barry K."/>
            <person name="Grigoriev I.V."/>
            <person name="Miller A.N."/>
            <person name="O'Donnell K."/>
            <person name="Stajich J.E."/>
            <person name="Bonito G."/>
        </authorList>
    </citation>
    <scope>NUCLEOTIDE SEQUENCE</scope>
    <source>
        <strain evidence="2">BC1065</strain>
    </source>
</reference>
<feature type="signal peptide" evidence="1">
    <location>
        <begin position="1"/>
        <end position="19"/>
    </location>
</feature>
<feature type="chain" id="PRO_5040465234" description="Ubiquitin 3 binding protein But2 C-terminal domain-containing protein" evidence="1">
    <location>
        <begin position="20"/>
        <end position="237"/>
    </location>
</feature>
<dbReference type="EMBL" id="JAAAJB010000058">
    <property type="protein sequence ID" value="KAG0268174.1"/>
    <property type="molecule type" value="Genomic_DNA"/>
</dbReference>
<comment type="caution">
    <text evidence="2">The sequence shown here is derived from an EMBL/GenBank/DDBJ whole genome shotgun (WGS) entry which is preliminary data.</text>
</comment>
<keyword evidence="1" id="KW-0732">Signal</keyword>
<evidence type="ECO:0000256" key="1">
    <source>
        <dbReference type="SAM" id="SignalP"/>
    </source>
</evidence>
<sequence>MKLHATTLFALCAPSVCLAVVSLSWDFLAIPTTGLLDITFPFNVANAPHQTGFYFAQQFKFIKVAEVGTIGLKPQEDVNGTSVIRGVFSSSQNGTTTNHPNCSPGADGGAGVSCEFTFPATYSNTFNMVVENINGTTWRGTAVDSETSNTTEIGEWTLPSESGGILGSQTGFIEYYAHNCTVPPFTEVTFFNPTSDTPGAMGGSIETVAERPYGCEKQANFTDRGVPDGHDISIGVL</sequence>
<keyword evidence="3" id="KW-1185">Reference proteome</keyword>
<name>A0A9P6UBT2_9FUNG</name>
<dbReference type="Proteomes" id="UP000807716">
    <property type="component" value="Unassembled WGS sequence"/>
</dbReference>
<dbReference type="OrthoDB" id="5576763at2759"/>
<accession>A0A9P6UBT2</accession>
<dbReference type="AlphaFoldDB" id="A0A9P6UBT2"/>
<evidence type="ECO:0008006" key="4">
    <source>
        <dbReference type="Google" id="ProtNLM"/>
    </source>
</evidence>
<organism evidence="2 3">
    <name type="scientific">Actinomortierella ambigua</name>
    <dbReference type="NCBI Taxonomy" id="1343610"/>
    <lineage>
        <taxon>Eukaryota</taxon>
        <taxon>Fungi</taxon>
        <taxon>Fungi incertae sedis</taxon>
        <taxon>Mucoromycota</taxon>
        <taxon>Mortierellomycotina</taxon>
        <taxon>Mortierellomycetes</taxon>
        <taxon>Mortierellales</taxon>
        <taxon>Mortierellaceae</taxon>
        <taxon>Actinomortierella</taxon>
    </lineage>
</organism>
<proteinExistence type="predicted"/>
<gene>
    <name evidence="2" type="ORF">DFQ27_007405</name>
</gene>
<protein>
    <recommendedName>
        <fullName evidence="4">Ubiquitin 3 binding protein But2 C-terminal domain-containing protein</fullName>
    </recommendedName>
</protein>